<keyword evidence="2" id="KW-1185">Reference proteome</keyword>
<organism evidence="1 2">
    <name type="scientific">Zalerion maritima</name>
    <dbReference type="NCBI Taxonomy" id="339359"/>
    <lineage>
        <taxon>Eukaryota</taxon>
        <taxon>Fungi</taxon>
        <taxon>Dikarya</taxon>
        <taxon>Ascomycota</taxon>
        <taxon>Pezizomycotina</taxon>
        <taxon>Sordariomycetes</taxon>
        <taxon>Lulworthiomycetidae</taxon>
        <taxon>Lulworthiales</taxon>
        <taxon>Lulworthiaceae</taxon>
        <taxon>Zalerion</taxon>
    </lineage>
</organism>
<dbReference type="EMBL" id="JAKWBI020000434">
    <property type="protein sequence ID" value="KAJ2895030.1"/>
    <property type="molecule type" value="Genomic_DNA"/>
</dbReference>
<evidence type="ECO:0000313" key="1">
    <source>
        <dbReference type="EMBL" id="KAJ2895030.1"/>
    </source>
</evidence>
<dbReference type="AlphaFoldDB" id="A0AAD5RJB1"/>
<sequence>MKLSTALPFIQGLVGFAVCNTARSRALPSTSIRQFNETDPTWANVEEDGHTWLFSCNQFPRASSRPIEVLGPRRRDPRREDTRKLLAGSARVYDLQVDLRLNDANQTSICFFRLKLSHDDRYDWSCEYHAQLAAAVLKKCPCEKANPLQPCVISGRVVFDDVLMKQMLEMENGLQGWLEKVL</sequence>
<reference evidence="1" key="1">
    <citation type="submission" date="2022-07" db="EMBL/GenBank/DDBJ databases">
        <title>Draft genome sequence of Zalerion maritima ATCC 34329, a (micro)plastics degrading marine fungus.</title>
        <authorList>
            <person name="Paco A."/>
            <person name="Goncalves M.F.M."/>
            <person name="Rocha-Santos T.A.P."/>
            <person name="Alves A."/>
        </authorList>
    </citation>
    <scope>NUCLEOTIDE SEQUENCE</scope>
    <source>
        <strain evidence="1">ATCC 34329</strain>
    </source>
</reference>
<comment type="caution">
    <text evidence="1">The sequence shown here is derived from an EMBL/GenBank/DDBJ whole genome shotgun (WGS) entry which is preliminary data.</text>
</comment>
<protein>
    <submittedName>
        <fullName evidence="1">Uncharacterized protein</fullName>
    </submittedName>
</protein>
<name>A0AAD5RJB1_9PEZI</name>
<gene>
    <name evidence="1" type="ORF">MKZ38_006985</name>
</gene>
<evidence type="ECO:0000313" key="2">
    <source>
        <dbReference type="Proteomes" id="UP001201980"/>
    </source>
</evidence>
<accession>A0AAD5RJB1</accession>
<dbReference type="Proteomes" id="UP001201980">
    <property type="component" value="Unassembled WGS sequence"/>
</dbReference>
<proteinExistence type="predicted"/>